<evidence type="ECO:0000259" key="2">
    <source>
        <dbReference type="PROSITE" id="PS50181"/>
    </source>
</evidence>
<feature type="domain" description="F-box" evidence="2">
    <location>
        <begin position="99"/>
        <end position="145"/>
    </location>
</feature>
<accession>A0A0H2S7T0</accession>
<gene>
    <name evidence="3" type="ORF">SCHPADRAFT_845952</name>
</gene>
<keyword evidence="4" id="KW-1185">Reference proteome</keyword>
<feature type="region of interest" description="Disordered" evidence="1">
    <location>
        <begin position="179"/>
        <end position="279"/>
    </location>
</feature>
<feature type="compositionally biased region" description="Low complexity" evidence="1">
    <location>
        <begin position="71"/>
        <end position="80"/>
    </location>
</feature>
<dbReference type="SUPFAM" id="SSF81383">
    <property type="entry name" value="F-box domain"/>
    <property type="match status" value="1"/>
</dbReference>
<dbReference type="InParanoid" id="A0A0H2S7T0"/>
<dbReference type="OrthoDB" id="6419443at2759"/>
<organism evidence="3 4">
    <name type="scientific">Schizopora paradoxa</name>
    <dbReference type="NCBI Taxonomy" id="27342"/>
    <lineage>
        <taxon>Eukaryota</taxon>
        <taxon>Fungi</taxon>
        <taxon>Dikarya</taxon>
        <taxon>Basidiomycota</taxon>
        <taxon>Agaricomycotina</taxon>
        <taxon>Agaricomycetes</taxon>
        <taxon>Hymenochaetales</taxon>
        <taxon>Schizoporaceae</taxon>
        <taxon>Schizopora</taxon>
    </lineage>
</organism>
<feature type="compositionally biased region" description="Basic and acidic residues" evidence="1">
    <location>
        <begin position="220"/>
        <end position="251"/>
    </location>
</feature>
<dbReference type="Gene3D" id="1.20.1280.50">
    <property type="match status" value="1"/>
</dbReference>
<dbReference type="AlphaFoldDB" id="A0A0H2S7T0"/>
<feature type="region of interest" description="Disordered" evidence="1">
    <location>
        <begin position="32"/>
        <end position="103"/>
    </location>
</feature>
<evidence type="ECO:0000313" key="4">
    <source>
        <dbReference type="Proteomes" id="UP000053477"/>
    </source>
</evidence>
<dbReference type="PROSITE" id="PS50181">
    <property type="entry name" value="FBOX"/>
    <property type="match status" value="1"/>
</dbReference>
<dbReference type="STRING" id="27342.A0A0H2S7T0"/>
<evidence type="ECO:0000313" key="3">
    <source>
        <dbReference type="EMBL" id="KLO17718.1"/>
    </source>
</evidence>
<evidence type="ECO:0000256" key="1">
    <source>
        <dbReference type="SAM" id="MobiDB-lite"/>
    </source>
</evidence>
<sequence>MMTTSSGSLLQDVLRPHALGVDKLNTKLAAASLRSSPPARHDDLDDSDDEVVGVTTAPATPSRSRAHSRSASRASSPTRSGANKRPAPGPLHLPKSTSSDPLRAFPTEVSQRIFVQLDVRDLAKCSRVCKKWEKSQTLNHVWFQHQRRESFHDEDLPPGKWTRRESKQNWRLTFMKDARQRSREQGIGQTVFVPPARTSRPNSPYVSGGSNPSSGYATPREAREEQWRLEAEGVTKPSKNEMREMYKELGGRKARGKGKFGPSAGIRNKGSYGDDDDGY</sequence>
<dbReference type="Pfam" id="PF12937">
    <property type="entry name" value="F-box-like"/>
    <property type="match status" value="1"/>
</dbReference>
<dbReference type="SMART" id="SM00256">
    <property type="entry name" value="FBOX"/>
    <property type="match status" value="1"/>
</dbReference>
<name>A0A0H2S7T0_9AGAM</name>
<protein>
    <recommendedName>
        <fullName evidence="2">F-box domain-containing protein</fullName>
    </recommendedName>
</protein>
<proteinExistence type="predicted"/>
<dbReference type="EMBL" id="KQ085901">
    <property type="protein sequence ID" value="KLO17718.1"/>
    <property type="molecule type" value="Genomic_DNA"/>
</dbReference>
<dbReference type="InterPro" id="IPR001810">
    <property type="entry name" value="F-box_dom"/>
</dbReference>
<feature type="compositionally biased region" description="Polar residues" evidence="1">
    <location>
        <begin position="199"/>
        <end position="216"/>
    </location>
</feature>
<reference evidence="3 4" key="1">
    <citation type="submission" date="2015-04" db="EMBL/GenBank/DDBJ databases">
        <title>Complete genome sequence of Schizopora paradoxa KUC8140, a cosmopolitan wood degrader in East Asia.</title>
        <authorList>
            <consortium name="DOE Joint Genome Institute"/>
            <person name="Min B."/>
            <person name="Park H."/>
            <person name="Jang Y."/>
            <person name="Kim J.-J."/>
            <person name="Kim K.H."/>
            <person name="Pangilinan J."/>
            <person name="Lipzen A."/>
            <person name="Riley R."/>
            <person name="Grigoriev I.V."/>
            <person name="Spatafora J.W."/>
            <person name="Choi I.-G."/>
        </authorList>
    </citation>
    <scope>NUCLEOTIDE SEQUENCE [LARGE SCALE GENOMIC DNA]</scope>
    <source>
        <strain evidence="3 4">KUC8140</strain>
    </source>
</reference>
<dbReference type="InterPro" id="IPR036047">
    <property type="entry name" value="F-box-like_dom_sf"/>
</dbReference>
<dbReference type="Proteomes" id="UP000053477">
    <property type="component" value="Unassembled WGS sequence"/>
</dbReference>